<accession>A0A5M4FHK7</accession>
<dbReference type="GO" id="GO:0003677">
    <property type="term" value="F:DNA binding"/>
    <property type="evidence" value="ECO:0007669"/>
    <property type="project" value="UniProtKB-KW"/>
</dbReference>
<dbReference type="InterPro" id="IPR039425">
    <property type="entry name" value="RNA_pol_sigma-70-like"/>
</dbReference>
<dbReference type="OrthoDB" id="3747638at2"/>
<dbReference type="InterPro" id="IPR013325">
    <property type="entry name" value="RNA_pol_sigma_r2"/>
</dbReference>
<evidence type="ECO:0000313" key="5">
    <source>
        <dbReference type="EMBL" id="KAA1399580.1"/>
    </source>
</evidence>
<proteinExistence type="predicted"/>
<dbReference type="RefSeq" id="WP_149687717.1">
    <property type="nucleotide sequence ID" value="NZ_SDPQ02000001.1"/>
</dbReference>
<name>A0A5M4FHK7_9ACTN</name>
<keyword evidence="3" id="KW-0238">DNA-binding</keyword>
<dbReference type="PANTHER" id="PTHR43133:SF8">
    <property type="entry name" value="RNA POLYMERASE SIGMA FACTOR HI_1459-RELATED"/>
    <property type="match status" value="1"/>
</dbReference>
<evidence type="ECO:0000313" key="6">
    <source>
        <dbReference type="Proteomes" id="UP000380867"/>
    </source>
</evidence>
<dbReference type="PANTHER" id="PTHR43133">
    <property type="entry name" value="RNA POLYMERASE ECF-TYPE SIGMA FACTO"/>
    <property type="match status" value="1"/>
</dbReference>
<dbReference type="Proteomes" id="UP000380867">
    <property type="component" value="Unassembled WGS sequence"/>
</dbReference>
<organism evidence="5 6">
    <name type="scientific">Aeromicrobium ginsengisoli</name>
    <dbReference type="NCBI Taxonomy" id="363867"/>
    <lineage>
        <taxon>Bacteria</taxon>
        <taxon>Bacillati</taxon>
        <taxon>Actinomycetota</taxon>
        <taxon>Actinomycetes</taxon>
        <taxon>Propionibacteriales</taxon>
        <taxon>Nocardioidaceae</taxon>
        <taxon>Aeromicrobium</taxon>
    </lineage>
</organism>
<evidence type="ECO:0000256" key="1">
    <source>
        <dbReference type="ARBA" id="ARBA00023015"/>
    </source>
</evidence>
<evidence type="ECO:0000256" key="3">
    <source>
        <dbReference type="ARBA" id="ARBA00023125"/>
    </source>
</evidence>
<dbReference type="Gene3D" id="1.10.1740.10">
    <property type="match status" value="1"/>
</dbReference>
<keyword evidence="2" id="KW-0731">Sigma factor</keyword>
<dbReference type="AlphaFoldDB" id="A0A5M4FHK7"/>
<sequence length="173" mass="19631">MGDDEFKELYGRMRQQVFSFAAVRLSPEQAKDVINSTFEIVWKKRDSGPSDPAEWPAWVFGIAKNQILQEAQRIRRKHHDNRFIDESALDMARDPDIAEIVAVSDTARWVWRQLTPAEQHLLNVAFLGTLDKTGAAGLLGISVTAYTTRVTRLRQRIASLHADNQSGEEARRA</sequence>
<keyword evidence="1" id="KW-0805">Transcription regulation</keyword>
<comment type="caution">
    <text evidence="5">The sequence shown here is derived from an EMBL/GenBank/DDBJ whole genome shotgun (WGS) entry which is preliminary data.</text>
</comment>
<keyword evidence="4" id="KW-0804">Transcription</keyword>
<dbReference type="GO" id="GO:0006352">
    <property type="term" value="P:DNA-templated transcription initiation"/>
    <property type="evidence" value="ECO:0007669"/>
    <property type="project" value="InterPro"/>
</dbReference>
<keyword evidence="6" id="KW-1185">Reference proteome</keyword>
<dbReference type="EMBL" id="SDPQ02000001">
    <property type="protein sequence ID" value="KAA1399580.1"/>
    <property type="molecule type" value="Genomic_DNA"/>
</dbReference>
<evidence type="ECO:0000256" key="4">
    <source>
        <dbReference type="ARBA" id="ARBA00023163"/>
    </source>
</evidence>
<dbReference type="GO" id="GO:0016987">
    <property type="term" value="F:sigma factor activity"/>
    <property type="evidence" value="ECO:0007669"/>
    <property type="project" value="UniProtKB-KW"/>
</dbReference>
<protein>
    <submittedName>
        <fullName evidence="5">Sigma-70 family RNA polymerase sigma factor</fullName>
    </submittedName>
</protein>
<evidence type="ECO:0000256" key="2">
    <source>
        <dbReference type="ARBA" id="ARBA00023082"/>
    </source>
</evidence>
<dbReference type="SUPFAM" id="SSF88946">
    <property type="entry name" value="Sigma2 domain of RNA polymerase sigma factors"/>
    <property type="match status" value="1"/>
</dbReference>
<reference evidence="5" key="1">
    <citation type="submission" date="2019-09" db="EMBL/GenBank/DDBJ databases">
        <authorList>
            <person name="Li J."/>
        </authorList>
    </citation>
    <scope>NUCLEOTIDE SEQUENCE [LARGE SCALE GENOMIC DNA]</scope>
    <source>
        <strain evidence="5">JCM 14732</strain>
    </source>
</reference>
<gene>
    <name evidence="5" type="ORF">ESP70_002100</name>
</gene>